<dbReference type="AlphaFoldDB" id="A0A8J9V582"/>
<dbReference type="PRINTS" id="PR00187">
    <property type="entry name" value="HAEMOCYANIN"/>
</dbReference>
<evidence type="ECO:0000256" key="1">
    <source>
        <dbReference type="ARBA" id="ARBA00022761"/>
    </source>
</evidence>
<evidence type="ECO:0000313" key="8">
    <source>
        <dbReference type="Proteomes" id="UP000838878"/>
    </source>
</evidence>
<evidence type="ECO:0000259" key="5">
    <source>
        <dbReference type="Pfam" id="PF03722"/>
    </source>
</evidence>
<dbReference type="PROSITE" id="PS00210">
    <property type="entry name" value="HEMOCYANIN_2"/>
    <property type="match status" value="1"/>
</dbReference>
<dbReference type="InterPro" id="IPR000896">
    <property type="entry name" value="Hemocyanin/hexamerin_mid_dom"/>
</dbReference>
<dbReference type="Pfam" id="PF03723">
    <property type="entry name" value="Hemocyanin_C"/>
    <property type="match status" value="1"/>
</dbReference>
<organism evidence="7 8">
    <name type="scientific">Brenthis ino</name>
    <name type="common">lesser marbled fritillary</name>
    <dbReference type="NCBI Taxonomy" id="405034"/>
    <lineage>
        <taxon>Eukaryota</taxon>
        <taxon>Metazoa</taxon>
        <taxon>Ecdysozoa</taxon>
        <taxon>Arthropoda</taxon>
        <taxon>Hexapoda</taxon>
        <taxon>Insecta</taxon>
        <taxon>Pterygota</taxon>
        <taxon>Neoptera</taxon>
        <taxon>Endopterygota</taxon>
        <taxon>Lepidoptera</taxon>
        <taxon>Glossata</taxon>
        <taxon>Ditrysia</taxon>
        <taxon>Papilionoidea</taxon>
        <taxon>Nymphalidae</taxon>
        <taxon>Heliconiinae</taxon>
        <taxon>Argynnini</taxon>
        <taxon>Brenthis</taxon>
    </lineage>
</organism>
<feature type="chain" id="PRO_5035444979" description="Methionine-rich storage protein" evidence="3">
    <location>
        <begin position="16"/>
        <end position="749"/>
    </location>
</feature>
<proteinExistence type="inferred from homology"/>
<dbReference type="InterPro" id="IPR008922">
    <property type="entry name" value="Di-copper_centre_dom_sf"/>
</dbReference>
<feature type="domain" description="Hemocyanin C-terminal" evidence="6">
    <location>
        <begin position="449"/>
        <end position="697"/>
    </location>
</feature>
<evidence type="ECO:0000259" key="4">
    <source>
        <dbReference type="Pfam" id="PF00372"/>
    </source>
</evidence>
<name>A0A8J9V582_9NEOP</name>
<dbReference type="SUPFAM" id="SSF81296">
    <property type="entry name" value="E set domains"/>
    <property type="match status" value="1"/>
</dbReference>
<dbReference type="EMBL" id="OV170234">
    <property type="protein sequence ID" value="CAH0720275.1"/>
    <property type="molecule type" value="Genomic_DNA"/>
</dbReference>
<accession>A0A8J9V582</accession>
<dbReference type="PANTHER" id="PTHR11511">
    <property type="entry name" value="LARVAL STORAGE PROTEIN/PHENOLOXIDASE"/>
    <property type="match status" value="1"/>
</dbReference>
<dbReference type="Pfam" id="PF03722">
    <property type="entry name" value="Hemocyanin_N"/>
    <property type="match status" value="1"/>
</dbReference>
<dbReference type="InterPro" id="IPR014756">
    <property type="entry name" value="Ig_E-set"/>
</dbReference>
<dbReference type="InterPro" id="IPR037020">
    <property type="entry name" value="Hemocyanin_C_sf"/>
</dbReference>
<protein>
    <recommendedName>
        <fullName evidence="9">Methionine-rich storage protein</fullName>
    </recommendedName>
</protein>
<dbReference type="InterPro" id="IPR036697">
    <property type="entry name" value="Hemocyanin_N_sf"/>
</dbReference>
<dbReference type="Gene3D" id="1.10.1280.10">
    <property type="entry name" value="Di-copper center containing domain from catechol oxidase"/>
    <property type="match status" value="1"/>
</dbReference>
<evidence type="ECO:0000256" key="2">
    <source>
        <dbReference type="ARBA" id="ARBA00038082"/>
    </source>
</evidence>
<dbReference type="PANTHER" id="PTHR11511:SF5">
    <property type="entry name" value="FAT-BODY PROTEIN 1-RELATED"/>
    <property type="match status" value="1"/>
</dbReference>
<feature type="domain" description="Hemocyanin N-terminal" evidence="5">
    <location>
        <begin position="39"/>
        <end position="158"/>
    </location>
</feature>
<keyword evidence="1" id="KW-0758">Storage protein</keyword>
<evidence type="ECO:0008006" key="9">
    <source>
        <dbReference type="Google" id="ProtNLM"/>
    </source>
</evidence>
<dbReference type="InterPro" id="IPR005204">
    <property type="entry name" value="Hemocyanin_N"/>
</dbReference>
<comment type="similarity">
    <text evidence="2">Belongs to the hemocyanin family.</text>
</comment>
<dbReference type="InterPro" id="IPR005203">
    <property type="entry name" value="Hemocyanin_C"/>
</dbReference>
<dbReference type="InterPro" id="IPR013788">
    <property type="entry name" value="Hemocyanin/hexamerin"/>
</dbReference>
<evidence type="ECO:0000313" key="7">
    <source>
        <dbReference type="EMBL" id="CAH0720275.1"/>
    </source>
</evidence>
<dbReference type="GO" id="GO:0005615">
    <property type="term" value="C:extracellular space"/>
    <property type="evidence" value="ECO:0007669"/>
    <property type="project" value="UniProtKB-ARBA"/>
</dbReference>
<feature type="signal peptide" evidence="3">
    <location>
        <begin position="1"/>
        <end position="15"/>
    </location>
</feature>
<sequence length="749" mass="88760">MKFVLLTAFLAVASASIIKEDHHFMIGKETLVNLDVKSKEILCMKLLNYILQPTVYDDIREVARDWVVEDNMDKYLKVDVVKRFVEVWKMGFLPRGDVFVHSNDKHMEQAIVVFRMMYFAKDFDTFIRTACFLRERINGGMFVYAFTCAVFHREDCRGVILPAPYEIYPYFFVDSHVINKAFMLKSSKAATDPVLFDYYGIKVTDKNLVFIDWRKGVRHVMSEDDRLNYFTEDFDLNTFFYYLHMNYPYWMVDEEYGLNKERRGEVAMFGYQQLLARYRLERLSHGMCDISMINFKNTLNNGYWPKIRMHNGEEMPVRSNNVEIINKFNIKEKTYIDDIETIIRESINKGRYERRDGTVVSLKKPEDFEYLARMLLGGMGIVNDDAKVIHLVHLFRKMLSYSTYNFNKYTYIPTALDMYTTCLRDPLFWRIMKRITEHAVLFKKFLPMYTKDELDFPGVKIERLTTDRLVTFMDEYDVDITNALYLDESEIHKKKSDMTFIARTRRLNSQPFKVTIDVVSEKAVDAVVRIFIGPKFDCMGRMLNVNDKRLDMLEIDSFLYKLDTGKNTIVRDSSEMHDVIGDRPWTRRFMDSIGDMTVGVDKIVDSYWYKQRLGIPRRLLLPLGRRGGLPLQMYVIVTPVRNGLVLPNIDMKVMRERHTCRFSVCFDTMPLGFPFDREIDITRFYTNNMKFLDIFVYRKDVDISNNVKDVDMSDMVMKYDDLTYLDTDKLVRWSYKDVMMTSADKMMRF</sequence>
<feature type="domain" description="Hemocyanin middle" evidence="4">
    <location>
        <begin position="163"/>
        <end position="437"/>
    </location>
</feature>
<feature type="non-terminal residue" evidence="7">
    <location>
        <position position="749"/>
    </location>
</feature>
<dbReference type="SUPFAM" id="SSF48056">
    <property type="entry name" value="Di-copper centre-containing domain"/>
    <property type="match status" value="1"/>
</dbReference>
<evidence type="ECO:0000259" key="6">
    <source>
        <dbReference type="Pfam" id="PF03723"/>
    </source>
</evidence>
<dbReference type="Pfam" id="PF00372">
    <property type="entry name" value="Hemocyanin_M"/>
    <property type="match status" value="1"/>
</dbReference>
<dbReference type="Gene3D" id="1.20.1370.10">
    <property type="entry name" value="Hemocyanin, N-terminal domain"/>
    <property type="match status" value="1"/>
</dbReference>
<keyword evidence="3" id="KW-0732">Signal</keyword>
<dbReference type="Gene3D" id="2.60.40.1520">
    <property type="entry name" value="Hemocyanin, C-terminal domain"/>
    <property type="match status" value="1"/>
</dbReference>
<reference evidence="7" key="1">
    <citation type="submission" date="2021-12" db="EMBL/GenBank/DDBJ databases">
        <authorList>
            <person name="Martin H S."/>
        </authorList>
    </citation>
    <scope>NUCLEOTIDE SEQUENCE</scope>
</reference>
<gene>
    <name evidence="7" type="ORF">BINO364_LOCUS6526</name>
</gene>
<dbReference type="OrthoDB" id="6371642at2759"/>
<dbReference type="Proteomes" id="UP000838878">
    <property type="component" value="Chromosome 14"/>
</dbReference>
<dbReference type="GO" id="GO:0045735">
    <property type="term" value="F:nutrient reservoir activity"/>
    <property type="evidence" value="ECO:0007669"/>
    <property type="project" value="UniProtKB-KW"/>
</dbReference>
<evidence type="ECO:0000256" key="3">
    <source>
        <dbReference type="SAM" id="SignalP"/>
    </source>
</evidence>
<dbReference type="SUPFAM" id="SSF48050">
    <property type="entry name" value="Hemocyanin, N-terminal domain"/>
    <property type="match status" value="1"/>
</dbReference>
<keyword evidence="8" id="KW-1185">Reference proteome</keyword>